<dbReference type="RefSeq" id="WP_200592026.1">
    <property type="nucleotide sequence ID" value="NZ_JAEPBG010000004.1"/>
</dbReference>
<name>A0A934W800_9BURK</name>
<keyword evidence="1" id="KW-0732">Signal</keyword>
<organism evidence="2 3">
    <name type="scientific">Noviherbaspirillum pedocola</name>
    <dbReference type="NCBI Taxonomy" id="2801341"/>
    <lineage>
        <taxon>Bacteria</taxon>
        <taxon>Pseudomonadati</taxon>
        <taxon>Pseudomonadota</taxon>
        <taxon>Betaproteobacteria</taxon>
        <taxon>Burkholderiales</taxon>
        <taxon>Oxalobacteraceae</taxon>
        <taxon>Noviherbaspirillum</taxon>
    </lineage>
</organism>
<protein>
    <submittedName>
        <fullName evidence="2">Uncharacterized protein</fullName>
    </submittedName>
</protein>
<keyword evidence="3" id="KW-1185">Reference proteome</keyword>
<dbReference type="Proteomes" id="UP000622890">
    <property type="component" value="Unassembled WGS sequence"/>
</dbReference>
<reference evidence="2" key="1">
    <citation type="submission" date="2021-01" db="EMBL/GenBank/DDBJ databases">
        <title>Genome sequence of strain Noviherbaspirillum sp. DKR-6.</title>
        <authorList>
            <person name="Chaudhary D.K."/>
        </authorList>
    </citation>
    <scope>NUCLEOTIDE SEQUENCE</scope>
    <source>
        <strain evidence="2">DKR-6</strain>
    </source>
</reference>
<evidence type="ECO:0000256" key="1">
    <source>
        <dbReference type="SAM" id="SignalP"/>
    </source>
</evidence>
<dbReference type="AlphaFoldDB" id="A0A934W800"/>
<proteinExistence type="predicted"/>
<evidence type="ECO:0000313" key="3">
    <source>
        <dbReference type="Proteomes" id="UP000622890"/>
    </source>
</evidence>
<dbReference type="EMBL" id="JAEPBG010000004">
    <property type="protein sequence ID" value="MBK4735249.1"/>
    <property type="molecule type" value="Genomic_DNA"/>
</dbReference>
<comment type="caution">
    <text evidence="2">The sequence shown here is derived from an EMBL/GenBank/DDBJ whole genome shotgun (WGS) entry which is preliminary data.</text>
</comment>
<feature type="signal peptide" evidence="1">
    <location>
        <begin position="1"/>
        <end position="20"/>
    </location>
</feature>
<feature type="chain" id="PRO_5037921454" evidence="1">
    <location>
        <begin position="21"/>
        <end position="210"/>
    </location>
</feature>
<gene>
    <name evidence="2" type="ORF">JJB74_11555</name>
</gene>
<accession>A0A934W800</accession>
<evidence type="ECO:0000313" key="2">
    <source>
        <dbReference type="EMBL" id="MBK4735249.1"/>
    </source>
</evidence>
<sequence>MTLLVSMMSMFSRLRVHLFAQPAILAAAASRIVLPGGRTPLSLTLRGWGWLAAIPAGTAPRRQAWRFFKTGRLQVLVPVGEPVSILTRNCFGRSGSTWYPVASTVQESPVAPKPKQRVVDMNCVRPPQGNVLRLPLPDTIAFSLPAPKPVAVVLPKARGLSMPRMHPAHFAIPALPFEVRRDLADAGTHAKQAAAAVEESVAVLAHYDKQ</sequence>